<evidence type="ECO:0000313" key="4">
    <source>
        <dbReference type="Proteomes" id="UP001299970"/>
    </source>
</evidence>
<feature type="compositionally biased region" description="Low complexity" evidence="1">
    <location>
        <begin position="396"/>
        <end position="409"/>
    </location>
</feature>
<reference evidence="3 4" key="1">
    <citation type="submission" date="2022-03" db="EMBL/GenBank/DDBJ databases">
        <title>Pseudonocardia alaer sp. nov., a novel actinomycete isolated from reed forest soil.</title>
        <authorList>
            <person name="Wang L."/>
        </authorList>
    </citation>
    <scope>NUCLEOTIDE SEQUENCE [LARGE SCALE GENOMIC DNA]</scope>
    <source>
        <strain evidence="3 4">Y-16303</strain>
    </source>
</reference>
<dbReference type="Gene3D" id="1.10.260.40">
    <property type="entry name" value="lambda repressor-like DNA-binding domains"/>
    <property type="match status" value="1"/>
</dbReference>
<dbReference type="SUPFAM" id="SSF48239">
    <property type="entry name" value="Terpenoid cyclases/Protein prenyltransferases"/>
    <property type="match status" value="1"/>
</dbReference>
<dbReference type="Pfam" id="PF13560">
    <property type="entry name" value="HTH_31"/>
    <property type="match status" value="1"/>
</dbReference>
<dbReference type="InterPro" id="IPR010982">
    <property type="entry name" value="Lambda_DNA-bd_dom_sf"/>
</dbReference>
<dbReference type="PROSITE" id="PS50943">
    <property type="entry name" value="HTH_CROC1"/>
    <property type="match status" value="1"/>
</dbReference>
<proteinExistence type="predicted"/>
<dbReference type="InterPro" id="IPR001387">
    <property type="entry name" value="Cro/C1-type_HTH"/>
</dbReference>
<feature type="domain" description="HTH cro/C1-type" evidence="2">
    <location>
        <begin position="9"/>
        <end position="63"/>
    </location>
</feature>
<dbReference type="EMBL" id="JAKXMK010000036">
    <property type="protein sequence ID" value="MCH6170766.1"/>
    <property type="molecule type" value="Genomic_DNA"/>
</dbReference>
<name>A0ABS9TRB0_9PSEU</name>
<dbReference type="InterPro" id="IPR008930">
    <property type="entry name" value="Terpenoid_cyclase/PrenylTrfase"/>
</dbReference>
<feature type="region of interest" description="Disordered" evidence="1">
    <location>
        <begin position="392"/>
        <end position="418"/>
    </location>
</feature>
<gene>
    <name evidence="3" type="ORF">MMF94_34105</name>
</gene>
<comment type="caution">
    <text evidence="3">The sequence shown here is derived from an EMBL/GenBank/DDBJ whole genome shotgun (WGS) entry which is preliminary data.</text>
</comment>
<accession>A0ABS9TRB0</accession>
<dbReference type="CDD" id="cd00093">
    <property type="entry name" value="HTH_XRE"/>
    <property type="match status" value="1"/>
</dbReference>
<protein>
    <submittedName>
        <fullName evidence="3">Helix-turn-helix domain-containing protein</fullName>
    </submittedName>
</protein>
<evidence type="ECO:0000313" key="3">
    <source>
        <dbReference type="EMBL" id="MCH6170766.1"/>
    </source>
</evidence>
<dbReference type="SMART" id="SM00530">
    <property type="entry name" value="HTH_XRE"/>
    <property type="match status" value="1"/>
</dbReference>
<evidence type="ECO:0000256" key="1">
    <source>
        <dbReference type="SAM" id="MobiDB-lite"/>
    </source>
</evidence>
<sequence length="418" mass="45074">MAPRLGEELKSRRERLGLTQRAVAEQLGVQRASLAQWEGGRHLPSAEHTQRLDEIYGARGALVALADGARRGGMMASPRAFRSVGDVFADVARALVDKMHKDPEGRPLGWAHNLVGNRPTPLSTAFVIRTLQQIDDAQVDLHALGRALVERRKDGGWTNRVVLQGRPEVTAVILSALARLGMLTDVDSEIEKLGQSVDDLARSRPYVLSAVLEAVLAIRPGARVIDDLVDALLEARMPVGDALLWPANAAAPAELLEPSLAHTARATTVLRLARGARSRPDVDEAVDMGTRWIVARSKEDDGTTELLEPDPGNKAADISVNHFTAAWVVRALAGRDGVPPQRLNAAVKTVWNTYSASRHLWVWRADGRLPSWMTHDAVAALRALAEAAVSSPVPLDTGAPDTGTATPAASGEQRRSLR</sequence>
<dbReference type="Proteomes" id="UP001299970">
    <property type="component" value="Unassembled WGS sequence"/>
</dbReference>
<dbReference type="RefSeq" id="WP_241041573.1">
    <property type="nucleotide sequence ID" value="NZ_BAAAJF010000016.1"/>
</dbReference>
<keyword evidence="4" id="KW-1185">Reference proteome</keyword>
<dbReference type="SUPFAM" id="SSF47413">
    <property type="entry name" value="lambda repressor-like DNA-binding domains"/>
    <property type="match status" value="1"/>
</dbReference>
<organism evidence="3 4">
    <name type="scientific">Pseudonocardia alaniniphila</name>
    <dbReference type="NCBI Taxonomy" id="75291"/>
    <lineage>
        <taxon>Bacteria</taxon>
        <taxon>Bacillati</taxon>
        <taxon>Actinomycetota</taxon>
        <taxon>Actinomycetes</taxon>
        <taxon>Pseudonocardiales</taxon>
        <taxon>Pseudonocardiaceae</taxon>
        <taxon>Pseudonocardia</taxon>
    </lineage>
</organism>
<evidence type="ECO:0000259" key="2">
    <source>
        <dbReference type="PROSITE" id="PS50943"/>
    </source>
</evidence>